<keyword evidence="2" id="KW-1185">Reference proteome</keyword>
<proteinExistence type="predicted"/>
<dbReference type="OrthoDB" id="196672at2"/>
<sequence length="76" mass="8673">MLVPEGDHGFVLNKRGYTPRLNEQNPLIPGFEAENDDADVIYNEISSRWYNADEVRHSLMVALDKFGAQHRRSSAL</sequence>
<reference evidence="1 2" key="1">
    <citation type="submission" date="2019-08" db="EMBL/GenBank/DDBJ databases">
        <title>Whole genome sequencing of chitin degrading bacteria Chitinophaga pinensis YS16.</title>
        <authorList>
            <person name="Singh R.P."/>
            <person name="Manchanda G."/>
            <person name="Maurya I.K."/>
            <person name="Joshi N.K."/>
            <person name="Srivastava A.K."/>
        </authorList>
    </citation>
    <scope>NUCLEOTIDE SEQUENCE [LARGE SCALE GENOMIC DNA]</scope>
    <source>
        <strain evidence="1 2">YS-16</strain>
    </source>
</reference>
<gene>
    <name evidence="1" type="ORF">FEF09_28960</name>
</gene>
<dbReference type="Proteomes" id="UP000318815">
    <property type="component" value="Unassembled WGS sequence"/>
</dbReference>
<comment type="caution">
    <text evidence="1">The sequence shown here is derived from an EMBL/GenBank/DDBJ whole genome shotgun (WGS) entry which is preliminary data.</text>
</comment>
<organism evidence="1 2">
    <name type="scientific">Chitinophaga pinensis</name>
    <dbReference type="NCBI Taxonomy" id="79329"/>
    <lineage>
        <taxon>Bacteria</taxon>
        <taxon>Pseudomonadati</taxon>
        <taxon>Bacteroidota</taxon>
        <taxon>Chitinophagia</taxon>
        <taxon>Chitinophagales</taxon>
        <taxon>Chitinophagaceae</taxon>
        <taxon>Chitinophaga</taxon>
    </lineage>
</organism>
<evidence type="ECO:0000313" key="1">
    <source>
        <dbReference type="EMBL" id="TWV91274.1"/>
    </source>
</evidence>
<protein>
    <submittedName>
        <fullName evidence="1">Uncharacterized protein</fullName>
    </submittedName>
</protein>
<dbReference type="RefSeq" id="WP_146308308.1">
    <property type="nucleotide sequence ID" value="NZ_VOHS01000075.1"/>
</dbReference>
<name>A0A5C6LI95_9BACT</name>
<dbReference type="EMBL" id="VOHS01000075">
    <property type="protein sequence ID" value="TWV91274.1"/>
    <property type="molecule type" value="Genomic_DNA"/>
</dbReference>
<dbReference type="AlphaFoldDB" id="A0A5C6LI95"/>
<accession>A0A5C6LI95</accession>
<evidence type="ECO:0000313" key="2">
    <source>
        <dbReference type="Proteomes" id="UP000318815"/>
    </source>
</evidence>